<evidence type="ECO:0000313" key="15">
    <source>
        <dbReference type="Proteomes" id="UP001474421"/>
    </source>
</evidence>
<dbReference type="Pfam" id="PF00209">
    <property type="entry name" value="SNF"/>
    <property type="match status" value="1"/>
</dbReference>
<dbReference type="InterPro" id="IPR000175">
    <property type="entry name" value="Na/ntran_symport"/>
</dbReference>
<evidence type="ECO:0000256" key="9">
    <source>
        <dbReference type="ARBA" id="ARBA00023053"/>
    </source>
</evidence>
<name>A0AAW1ASE2_CROAD</name>
<keyword evidence="9" id="KW-0915">Sodium</keyword>
<keyword evidence="12" id="KW-0325">Glycoprotein</keyword>
<dbReference type="GO" id="GO:0006865">
    <property type="term" value="P:amino acid transport"/>
    <property type="evidence" value="ECO:0007669"/>
    <property type="project" value="TreeGrafter"/>
</dbReference>
<dbReference type="GO" id="GO:0046872">
    <property type="term" value="F:metal ion binding"/>
    <property type="evidence" value="ECO:0007669"/>
    <property type="project" value="UniProtKB-KW"/>
</dbReference>
<keyword evidence="4 13" id="KW-0812">Transmembrane</keyword>
<keyword evidence="15" id="KW-1185">Reference proteome</keyword>
<dbReference type="PANTHER" id="PTHR11616">
    <property type="entry name" value="SODIUM/CHLORIDE DEPENDENT TRANSPORTER"/>
    <property type="match status" value="1"/>
</dbReference>
<dbReference type="AlphaFoldDB" id="A0AAW1ASE2"/>
<dbReference type="InterPro" id="IPR037272">
    <property type="entry name" value="SNS_sf"/>
</dbReference>
<evidence type="ECO:0000256" key="4">
    <source>
        <dbReference type="ARBA" id="ARBA00022692"/>
    </source>
</evidence>
<dbReference type="GO" id="GO:0051583">
    <property type="term" value="P:dopamine uptake involved in synaptic transmission"/>
    <property type="evidence" value="ECO:0007669"/>
    <property type="project" value="TreeGrafter"/>
</dbReference>
<dbReference type="PROSITE" id="PS50267">
    <property type="entry name" value="NA_NEUROTRAN_SYMP_3"/>
    <property type="match status" value="1"/>
</dbReference>
<reference evidence="14 15" key="1">
    <citation type="journal article" date="2024" name="Proc. Natl. Acad. Sci. U.S.A.">
        <title>The genetic regulatory architecture and epigenomic basis for age-related changes in rattlesnake venom.</title>
        <authorList>
            <person name="Hogan M.P."/>
            <person name="Holding M.L."/>
            <person name="Nystrom G.S."/>
            <person name="Colston T.J."/>
            <person name="Bartlett D.A."/>
            <person name="Mason A.J."/>
            <person name="Ellsworth S.A."/>
            <person name="Rautsaw R.M."/>
            <person name="Lawrence K.C."/>
            <person name="Strickland J.L."/>
            <person name="He B."/>
            <person name="Fraser P."/>
            <person name="Margres M.J."/>
            <person name="Gilbert D.M."/>
            <person name="Gibbs H.L."/>
            <person name="Parkinson C.L."/>
            <person name="Rokyta D.R."/>
        </authorList>
    </citation>
    <scope>NUCLEOTIDE SEQUENCE [LARGE SCALE GENOMIC DNA]</scope>
    <source>
        <strain evidence="14">DRR0105</strain>
    </source>
</reference>
<evidence type="ECO:0000256" key="3">
    <source>
        <dbReference type="ARBA" id="ARBA00022475"/>
    </source>
</evidence>
<keyword evidence="8 13" id="KW-1133">Transmembrane helix</keyword>
<evidence type="ECO:0000256" key="10">
    <source>
        <dbReference type="ARBA" id="ARBA00023136"/>
    </source>
</evidence>
<feature type="transmembrane region" description="Helical" evidence="13">
    <location>
        <begin position="21"/>
        <end position="46"/>
    </location>
</feature>
<keyword evidence="7" id="KW-0769">Symport</keyword>
<proteinExistence type="predicted"/>
<dbReference type="PANTHER" id="PTHR11616:SF320">
    <property type="entry name" value="SODIUM-DEPENDENT NORADRENALINE TRANSPORTER"/>
    <property type="match status" value="1"/>
</dbReference>
<evidence type="ECO:0000256" key="13">
    <source>
        <dbReference type="SAM" id="Phobius"/>
    </source>
</evidence>
<keyword evidence="6" id="KW-0532">Neurotransmitter transport</keyword>
<evidence type="ECO:0000256" key="11">
    <source>
        <dbReference type="ARBA" id="ARBA00023157"/>
    </source>
</evidence>
<sequence>MEAVITGLADDFEILKRNRKLFTLLVCIGTFLLSLLCVSNGGIYILTLLDTYAAGTSILFAVLVEAIGVSWFYGCRQSKEAEDGRPDMAIQRYQETQVREAQVPTPVDVGGNLTWNVLKHI</sequence>
<dbReference type="GO" id="GO:0030424">
    <property type="term" value="C:axon"/>
    <property type="evidence" value="ECO:0007669"/>
    <property type="project" value="TreeGrafter"/>
</dbReference>
<accession>A0AAW1ASE2</accession>
<gene>
    <name evidence="14" type="ORF">NXF25_016775</name>
</gene>
<keyword evidence="2" id="KW-0813">Transport</keyword>
<dbReference type="SUPFAM" id="SSF161070">
    <property type="entry name" value="SNF-like"/>
    <property type="match status" value="1"/>
</dbReference>
<dbReference type="GO" id="GO:0005334">
    <property type="term" value="F:norepinephrine:sodium symporter activity"/>
    <property type="evidence" value="ECO:0007669"/>
    <property type="project" value="TreeGrafter"/>
</dbReference>
<keyword evidence="11" id="KW-1015">Disulfide bond</keyword>
<evidence type="ECO:0000256" key="6">
    <source>
        <dbReference type="ARBA" id="ARBA00022775"/>
    </source>
</evidence>
<protein>
    <submittedName>
        <fullName evidence="14">Sodium-dependent noradrenaline transporter-like</fullName>
    </submittedName>
</protein>
<evidence type="ECO:0000313" key="14">
    <source>
        <dbReference type="EMBL" id="KAK9392686.1"/>
    </source>
</evidence>
<evidence type="ECO:0000256" key="1">
    <source>
        <dbReference type="ARBA" id="ARBA00004651"/>
    </source>
</evidence>
<comment type="caution">
    <text evidence="14">The sequence shown here is derived from an EMBL/GenBank/DDBJ whole genome shotgun (WGS) entry which is preliminary data.</text>
</comment>
<evidence type="ECO:0000256" key="7">
    <source>
        <dbReference type="ARBA" id="ARBA00022847"/>
    </source>
</evidence>
<comment type="subcellular location">
    <subcellularLocation>
        <location evidence="1">Cell membrane</location>
        <topology evidence="1">Multi-pass membrane protein</topology>
    </subcellularLocation>
</comment>
<evidence type="ECO:0000256" key="5">
    <source>
        <dbReference type="ARBA" id="ARBA00022723"/>
    </source>
</evidence>
<dbReference type="GO" id="GO:0032809">
    <property type="term" value="C:neuronal cell body membrane"/>
    <property type="evidence" value="ECO:0007669"/>
    <property type="project" value="TreeGrafter"/>
</dbReference>
<keyword evidence="5" id="KW-0479">Metal-binding</keyword>
<evidence type="ECO:0000256" key="12">
    <source>
        <dbReference type="ARBA" id="ARBA00023180"/>
    </source>
</evidence>
<keyword evidence="3" id="KW-1003">Cell membrane</keyword>
<dbReference type="Proteomes" id="UP001474421">
    <property type="component" value="Unassembled WGS sequence"/>
</dbReference>
<organism evidence="14 15">
    <name type="scientific">Crotalus adamanteus</name>
    <name type="common">Eastern diamondback rattlesnake</name>
    <dbReference type="NCBI Taxonomy" id="8729"/>
    <lineage>
        <taxon>Eukaryota</taxon>
        <taxon>Metazoa</taxon>
        <taxon>Chordata</taxon>
        <taxon>Craniata</taxon>
        <taxon>Vertebrata</taxon>
        <taxon>Euteleostomi</taxon>
        <taxon>Lepidosauria</taxon>
        <taxon>Squamata</taxon>
        <taxon>Bifurcata</taxon>
        <taxon>Unidentata</taxon>
        <taxon>Episquamata</taxon>
        <taxon>Toxicofera</taxon>
        <taxon>Serpentes</taxon>
        <taxon>Colubroidea</taxon>
        <taxon>Viperidae</taxon>
        <taxon>Crotalinae</taxon>
        <taxon>Crotalus</taxon>
    </lineage>
</organism>
<evidence type="ECO:0000256" key="2">
    <source>
        <dbReference type="ARBA" id="ARBA00022448"/>
    </source>
</evidence>
<dbReference type="GO" id="GO:0005330">
    <property type="term" value="F:dopamine:sodium symporter activity"/>
    <property type="evidence" value="ECO:0007669"/>
    <property type="project" value="TreeGrafter"/>
</dbReference>
<feature type="transmembrane region" description="Helical" evidence="13">
    <location>
        <begin position="52"/>
        <end position="73"/>
    </location>
</feature>
<dbReference type="GO" id="GO:0042734">
    <property type="term" value="C:presynaptic membrane"/>
    <property type="evidence" value="ECO:0007669"/>
    <property type="project" value="TreeGrafter"/>
</dbReference>
<evidence type="ECO:0000256" key="8">
    <source>
        <dbReference type="ARBA" id="ARBA00022989"/>
    </source>
</evidence>
<keyword evidence="10 13" id="KW-0472">Membrane</keyword>
<dbReference type="EMBL" id="JAOTOJ010000015">
    <property type="protein sequence ID" value="KAK9392686.1"/>
    <property type="molecule type" value="Genomic_DNA"/>
</dbReference>